<name>A0AAN8Y632_SOLBU</name>
<dbReference type="EMBL" id="JBANQN010000010">
    <property type="protein sequence ID" value="KAK6778183.1"/>
    <property type="molecule type" value="Genomic_DNA"/>
</dbReference>
<proteinExistence type="predicted"/>
<dbReference type="AlphaFoldDB" id="A0AAN8Y632"/>
<gene>
    <name evidence="1" type="ORF">RDI58_024901</name>
</gene>
<reference evidence="1 2" key="1">
    <citation type="submission" date="2024-02" db="EMBL/GenBank/DDBJ databases">
        <title>de novo genome assembly of Solanum bulbocastanum strain 11H21.</title>
        <authorList>
            <person name="Hosaka A.J."/>
        </authorList>
    </citation>
    <scope>NUCLEOTIDE SEQUENCE [LARGE SCALE GENOMIC DNA]</scope>
    <source>
        <tissue evidence="1">Young leaves</tissue>
    </source>
</reference>
<keyword evidence="2" id="KW-1185">Reference proteome</keyword>
<dbReference type="Proteomes" id="UP001371456">
    <property type="component" value="Unassembled WGS sequence"/>
</dbReference>
<evidence type="ECO:0000313" key="1">
    <source>
        <dbReference type="EMBL" id="KAK6778183.1"/>
    </source>
</evidence>
<evidence type="ECO:0000313" key="2">
    <source>
        <dbReference type="Proteomes" id="UP001371456"/>
    </source>
</evidence>
<protein>
    <submittedName>
        <fullName evidence="1">Uncharacterized protein</fullName>
    </submittedName>
</protein>
<organism evidence="1 2">
    <name type="scientific">Solanum bulbocastanum</name>
    <name type="common">Wild potato</name>
    <dbReference type="NCBI Taxonomy" id="147425"/>
    <lineage>
        <taxon>Eukaryota</taxon>
        <taxon>Viridiplantae</taxon>
        <taxon>Streptophyta</taxon>
        <taxon>Embryophyta</taxon>
        <taxon>Tracheophyta</taxon>
        <taxon>Spermatophyta</taxon>
        <taxon>Magnoliopsida</taxon>
        <taxon>eudicotyledons</taxon>
        <taxon>Gunneridae</taxon>
        <taxon>Pentapetalae</taxon>
        <taxon>asterids</taxon>
        <taxon>lamiids</taxon>
        <taxon>Solanales</taxon>
        <taxon>Solanaceae</taxon>
        <taxon>Solanoideae</taxon>
        <taxon>Solaneae</taxon>
        <taxon>Solanum</taxon>
    </lineage>
</organism>
<sequence>MCPSKLLEYFSSYGVIEKGPFGFDKETGK</sequence>
<accession>A0AAN8Y632</accession>
<comment type="caution">
    <text evidence="1">The sequence shown here is derived from an EMBL/GenBank/DDBJ whole genome shotgun (WGS) entry which is preliminary data.</text>
</comment>